<evidence type="ECO:0000313" key="2">
    <source>
        <dbReference type="Proteomes" id="UP000198415"/>
    </source>
</evidence>
<dbReference type="Proteomes" id="UP000198415">
    <property type="component" value="Unassembled WGS sequence"/>
</dbReference>
<dbReference type="AlphaFoldDB" id="A0A239FHU3"/>
<protein>
    <submittedName>
        <fullName evidence="1">Uncharacterized protein</fullName>
    </submittedName>
</protein>
<dbReference type="EMBL" id="FZNR01000018">
    <property type="protein sequence ID" value="SNS55863.1"/>
    <property type="molecule type" value="Genomic_DNA"/>
</dbReference>
<evidence type="ECO:0000313" key="1">
    <source>
        <dbReference type="EMBL" id="SNS55863.1"/>
    </source>
</evidence>
<organism evidence="1 2">
    <name type="scientific">Actinoplanes regularis</name>
    <dbReference type="NCBI Taxonomy" id="52697"/>
    <lineage>
        <taxon>Bacteria</taxon>
        <taxon>Bacillati</taxon>
        <taxon>Actinomycetota</taxon>
        <taxon>Actinomycetes</taxon>
        <taxon>Micromonosporales</taxon>
        <taxon>Micromonosporaceae</taxon>
        <taxon>Actinoplanes</taxon>
    </lineage>
</organism>
<proteinExistence type="predicted"/>
<sequence>MRLAEVRGLDREMMVCQASPPEAEITSVFDGAEPSPALLRKLASVLGLHRSDLFVVSGQQVPDELAPQDATARGEIGWLAWSLTFLPHAVPELRELVRSLPRLPRPDRPVAPPPPHHSYPNSPGALVLRLLHNRNLDWTATAKYLYGLGGGPMLSASTIGLIGRGRKALTPDLLAGLGAVLDISSADLNALTGVDPSTDGAKIHPDADEAAELIWNARRLTVEQLRLVRDRAHAIRHERAEELNSGHRCSCGGRP</sequence>
<gene>
    <name evidence="1" type="ORF">SAMN06264365_11865</name>
</gene>
<keyword evidence="2" id="KW-1185">Reference proteome</keyword>
<reference evidence="1 2" key="1">
    <citation type="submission" date="2017-06" db="EMBL/GenBank/DDBJ databases">
        <authorList>
            <person name="Kim H.J."/>
            <person name="Triplett B.A."/>
        </authorList>
    </citation>
    <scope>NUCLEOTIDE SEQUENCE [LARGE SCALE GENOMIC DNA]</scope>
    <source>
        <strain evidence="1 2">DSM 43151</strain>
    </source>
</reference>
<accession>A0A239FHU3</accession>
<name>A0A239FHU3_9ACTN</name>